<name>A0A4Y8IRB1_9BACI</name>
<dbReference type="Proteomes" id="UP000297975">
    <property type="component" value="Unassembled WGS sequence"/>
</dbReference>
<sequence length="123" mass="14888">MNQSPLPDEVREFKQFVESRHGIIDDVRRGRYSWQELFDKWHTSGEQDPIWDQYEINEKQSASHNDYMNKFSSLFDMLSKVDIDQLEKQVNNLSKTIDQVQGFLKKSNHSNPYHQYNQRKRFF</sequence>
<reference evidence="1 2" key="1">
    <citation type="submission" date="2019-03" db="EMBL/GenBank/DDBJ databases">
        <authorList>
            <person name="He R.-H."/>
        </authorList>
    </citation>
    <scope>NUCLEOTIDE SEQUENCE [LARGE SCALE GENOMIC DNA]</scope>
    <source>
        <strain evidence="2">SH 714</strain>
    </source>
</reference>
<dbReference type="Pfam" id="PF14071">
    <property type="entry name" value="YlbD_coat"/>
    <property type="match status" value="1"/>
</dbReference>
<accession>A0A4Y8IRB1</accession>
<dbReference type="AlphaFoldDB" id="A0A4Y8IRB1"/>
<dbReference type="OrthoDB" id="1655540at2"/>
<proteinExistence type="predicted"/>
<keyword evidence="2" id="KW-1185">Reference proteome</keyword>
<dbReference type="InterPro" id="IPR025953">
    <property type="entry name" value="YlbD_coat"/>
</dbReference>
<organism evidence="1 2">
    <name type="scientific">Filobacillus milosensis</name>
    <dbReference type="NCBI Taxonomy" id="94137"/>
    <lineage>
        <taxon>Bacteria</taxon>
        <taxon>Bacillati</taxon>
        <taxon>Bacillota</taxon>
        <taxon>Bacilli</taxon>
        <taxon>Bacillales</taxon>
        <taxon>Bacillaceae</taxon>
        <taxon>Filobacillus</taxon>
    </lineage>
</organism>
<evidence type="ECO:0000313" key="1">
    <source>
        <dbReference type="EMBL" id="TFB23324.1"/>
    </source>
</evidence>
<evidence type="ECO:0008006" key="3">
    <source>
        <dbReference type="Google" id="ProtNLM"/>
    </source>
</evidence>
<gene>
    <name evidence="1" type="ORF">E3U55_05765</name>
</gene>
<dbReference type="EMBL" id="SOPW01000004">
    <property type="protein sequence ID" value="TFB23324.1"/>
    <property type="molecule type" value="Genomic_DNA"/>
</dbReference>
<comment type="caution">
    <text evidence="1">The sequence shown here is derived from an EMBL/GenBank/DDBJ whole genome shotgun (WGS) entry which is preliminary data.</text>
</comment>
<evidence type="ECO:0000313" key="2">
    <source>
        <dbReference type="Proteomes" id="UP000297975"/>
    </source>
</evidence>
<protein>
    <recommendedName>
        <fullName evidence="3">Cytosolic protein</fullName>
    </recommendedName>
</protein>
<dbReference type="RefSeq" id="WP_134339401.1">
    <property type="nucleotide sequence ID" value="NZ_SOPW01000004.1"/>
</dbReference>